<evidence type="ECO:0000313" key="6">
    <source>
        <dbReference type="Proteomes" id="UP001194746"/>
    </source>
</evidence>
<dbReference type="GO" id="GO:0000127">
    <property type="term" value="C:transcription factor TFIIIC complex"/>
    <property type="evidence" value="ECO:0007669"/>
    <property type="project" value="TreeGrafter"/>
</dbReference>
<dbReference type="PANTHER" id="PTHR15052">
    <property type="entry name" value="RNA POLYMERASE III TRANSCRIPTION INITIATION FACTOR COMPLEX SUBUNIT"/>
    <property type="match status" value="1"/>
</dbReference>
<dbReference type="Proteomes" id="UP001194746">
    <property type="component" value="Unassembled WGS sequence"/>
</dbReference>
<evidence type="ECO:0000313" key="5">
    <source>
        <dbReference type="EMBL" id="KAF9889979.1"/>
    </source>
</evidence>
<evidence type="ECO:0008006" key="7">
    <source>
        <dbReference type="Google" id="ProtNLM"/>
    </source>
</evidence>
<organism evidence="5 6">
    <name type="scientific">Aspergillus nanangensis</name>
    <dbReference type="NCBI Taxonomy" id="2582783"/>
    <lineage>
        <taxon>Eukaryota</taxon>
        <taxon>Fungi</taxon>
        <taxon>Dikarya</taxon>
        <taxon>Ascomycota</taxon>
        <taxon>Pezizomycotina</taxon>
        <taxon>Eurotiomycetes</taxon>
        <taxon>Eurotiomycetidae</taxon>
        <taxon>Eurotiales</taxon>
        <taxon>Aspergillaceae</taxon>
        <taxon>Aspergillus</taxon>
        <taxon>Aspergillus subgen. Circumdati</taxon>
    </lineage>
</organism>
<evidence type="ECO:0000256" key="2">
    <source>
        <dbReference type="ARBA" id="ARBA00023163"/>
    </source>
</evidence>
<keyword evidence="2" id="KW-0804">Transcription</keyword>
<feature type="region of interest" description="Disordered" evidence="4">
    <location>
        <begin position="1"/>
        <end position="91"/>
    </location>
</feature>
<proteinExistence type="predicted"/>
<comment type="caution">
    <text evidence="5">The sequence shown here is derived from an EMBL/GenBank/DDBJ whole genome shotgun (WGS) entry which is preliminary data.</text>
</comment>
<dbReference type="InterPro" id="IPR052416">
    <property type="entry name" value="GTF3C_component"/>
</dbReference>
<reference evidence="5" key="2">
    <citation type="submission" date="2020-02" db="EMBL/GenBank/DDBJ databases">
        <authorList>
            <person name="Gilchrist C.L.M."/>
            <person name="Chooi Y.-H."/>
        </authorList>
    </citation>
    <scope>NUCLEOTIDE SEQUENCE</scope>
    <source>
        <strain evidence="5">MST-FP2251</strain>
    </source>
</reference>
<evidence type="ECO:0000256" key="3">
    <source>
        <dbReference type="ARBA" id="ARBA00023242"/>
    </source>
</evidence>
<sequence length="713" mass="79403">MPRPRRSNRASGARTKYTDDPFEIAGVSDESDGGNVSSRRKGKTAVRGSGSSDEDFKVANDKEDEEDEEEDQDESDVEMVSENDNDRGEDGPVLHEEEVEIANPQPKRTPSSQARVFKKRQADGMLALKDDDLHSRGIRNPSDHVGKVIHLQSTFGVDEKNLLSVVYARDRWHKGIDSAFPTRASLNEAQTLPDYGYGLTFGVEPDEAIQERTRGWDWYYTDDVGGRLRKRQRTEHIDETEARQVYFLRPNREKHTVFIGPVNDQTRFDLGQQEVLNFGEAWGKVKNEPPATKETKEDGAAAKKYLAAVSPISDDQKEAYSPSKDSGSSAVLPSPPYPCVLQLWSFKAKRENSLTKALDMKSSPRLRLGLCTNWGDLRRIAWCPIPRDSRDEDEEEALKNVGLLAGIWGDGYLRVIDVKLSRDPNTTEFQKVQTPIFEAKPASTVCTCVGWLSPTDIAVGCANGFVAIWSILPSPDAPSNPIPYFYHPIHSTYILNVASAYPTNPHLLSTTSMDGETRMISIMDPQKDVVETTRMRMGSAHLSYSPFLQSFLSTDENDFVRLLATRRFFTTTAVARLPSTISAHAPSSPWHPSALYGCTGGAVYGTNPLRRLLHTKEKQWQQAWFTHEWVGGQSSDSDSPGISRFHDGYRAESVSLLRNMLGDRKLINGTVVVTIFEEGTHVTALSWNPNQAYAGWASAGLGCGLIRVEDLAI</sequence>
<evidence type="ECO:0000256" key="4">
    <source>
        <dbReference type="SAM" id="MobiDB-lite"/>
    </source>
</evidence>
<dbReference type="GO" id="GO:0005634">
    <property type="term" value="C:nucleus"/>
    <property type="evidence" value="ECO:0007669"/>
    <property type="project" value="UniProtKB-SubCell"/>
</dbReference>
<accession>A0AAD4GTV6</accession>
<dbReference type="SUPFAM" id="SSF50978">
    <property type="entry name" value="WD40 repeat-like"/>
    <property type="match status" value="1"/>
</dbReference>
<keyword evidence="6" id="KW-1185">Reference proteome</keyword>
<dbReference type="InterPro" id="IPR036322">
    <property type="entry name" value="WD40_repeat_dom_sf"/>
</dbReference>
<keyword evidence="3" id="KW-0539">Nucleus</keyword>
<feature type="compositionally biased region" description="Acidic residues" evidence="4">
    <location>
        <begin position="62"/>
        <end position="83"/>
    </location>
</feature>
<dbReference type="InterPro" id="IPR015943">
    <property type="entry name" value="WD40/YVTN_repeat-like_dom_sf"/>
</dbReference>
<dbReference type="EMBL" id="VCAU01000031">
    <property type="protein sequence ID" value="KAF9889979.1"/>
    <property type="molecule type" value="Genomic_DNA"/>
</dbReference>
<name>A0AAD4GTV6_ASPNN</name>
<reference evidence="5" key="1">
    <citation type="journal article" date="2019" name="Beilstein J. Org. Chem.">
        <title>Nanangenines: drimane sesquiterpenoids as the dominant metabolite cohort of a novel Australian fungus, Aspergillus nanangensis.</title>
        <authorList>
            <person name="Lacey H.J."/>
            <person name="Gilchrist C.L.M."/>
            <person name="Crombie A."/>
            <person name="Kalaitzis J.A."/>
            <person name="Vuong D."/>
            <person name="Rutledge P.J."/>
            <person name="Turner P."/>
            <person name="Pitt J.I."/>
            <person name="Lacey E."/>
            <person name="Chooi Y.H."/>
            <person name="Piggott A.M."/>
        </authorList>
    </citation>
    <scope>NUCLEOTIDE SEQUENCE</scope>
    <source>
        <strain evidence="5">MST-FP2251</strain>
    </source>
</reference>
<evidence type="ECO:0000256" key="1">
    <source>
        <dbReference type="ARBA" id="ARBA00004123"/>
    </source>
</evidence>
<dbReference type="AlphaFoldDB" id="A0AAD4GTV6"/>
<dbReference type="PANTHER" id="PTHR15052:SF2">
    <property type="entry name" value="GENERAL TRANSCRIPTION FACTOR 3C POLYPEPTIDE 2"/>
    <property type="match status" value="1"/>
</dbReference>
<comment type="subcellular location">
    <subcellularLocation>
        <location evidence="1">Nucleus</location>
    </subcellularLocation>
</comment>
<gene>
    <name evidence="5" type="ORF">FE257_006853</name>
</gene>
<protein>
    <recommendedName>
        <fullName evidence="7">Transcription factor TFIIIC complex subunit Tfc6</fullName>
    </recommendedName>
</protein>
<dbReference type="Gene3D" id="2.130.10.10">
    <property type="entry name" value="YVTN repeat-like/Quinoprotein amine dehydrogenase"/>
    <property type="match status" value="1"/>
</dbReference>
<dbReference type="GO" id="GO:0006383">
    <property type="term" value="P:transcription by RNA polymerase III"/>
    <property type="evidence" value="ECO:0007669"/>
    <property type="project" value="TreeGrafter"/>
</dbReference>